<evidence type="ECO:0000256" key="11">
    <source>
        <dbReference type="RuleBase" id="RU003783"/>
    </source>
</evidence>
<gene>
    <name evidence="10 14" type="primary">miaA</name>
    <name evidence="14" type="ORF">IAB00_07425</name>
</gene>
<dbReference type="PANTHER" id="PTHR11088:SF60">
    <property type="entry name" value="TRNA DIMETHYLALLYLTRANSFERASE"/>
    <property type="match status" value="1"/>
</dbReference>
<dbReference type="Proteomes" id="UP000824124">
    <property type="component" value="Unassembled WGS sequence"/>
</dbReference>
<dbReference type="HAMAP" id="MF_00185">
    <property type="entry name" value="IPP_trans"/>
    <property type="match status" value="1"/>
</dbReference>
<reference evidence="14" key="1">
    <citation type="submission" date="2020-10" db="EMBL/GenBank/DDBJ databases">
        <authorList>
            <person name="Gilroy R."/>
        </authorList>
    </citation>
    <scope>NUCLEOTIDE SEQUENCE</scope>
    <source>
        <strain evidence="14">2830</strain>
    </source>
</reference>
<proteinExistence type="inferred from homology"/>
<evidence type="ECO:0000256" key="1">
    <source>
        <dbReference type="ARBA" id="ARBA00001946"/>
    </source>
</evidence>
<evidence type="ECO:0000256" key="6">
    <source>
        <dbReference type="ARBA" id="ARBA00022741"/>
    </source>
</evidence>
<dbReference type="InterPro" id="IPR039657">
    <property type="entry name" value="Dimethylallyltransferase"/>
</dbReference>
<dbReference type="PANTHER" id="PTHR11088">
    <property type="entry name" value="TRNA DIMETHYLALLYLTRANSFERASE"/>
    <property type="match status" value="1"/>
</dbReference>
<keyword evidence="5 10" id="KW-0819">tRNA processing</keyword>
<dbReference type="InterPro" id="IPR027417">
    <property type="entry name" value="P-loop_NTPase"/>
</dbReference>
<evidence type="ECO:0000256" key="9">
    <source>
        <dbReference type="ARBA" id="ARBA00049563"/>
    </source>
</evidence>
<dbReference type="GO" id="GO:0052381">
    <property type="term" value="F:tRNA dimethylallyltransferase activity"/>
    <property type="evidence" value="ECO:0007669"/>
    <property type="project" value="UniProtKB-UniRule"/>
</dbReference>
<keyword evidence="4 10" id="KW-0808">Transferase</keyword>
<dbReference type="InterPro" id="IPR018022">
    <property type="entry name" value="IPT"/>
</dbReference>
<name>A0A9D1HL01_9FIRM</name>
<comment type="cofactor">
    <cofactor evidence="1 10">
        <name>Mg(2+)</name>
        <dbReference type="ChEBI" id="CHEBI:18420"/>
    </cofactor>
</comment>
<keyword evidence="6 10" id="KW-0547">Nucleotide-binding</keyword>
<comment type="similarity">
    <text evidence="3 10 13">Belongs to the IPP transferase family.</text>
</comment>
<evidence type="ECO:0000256" key="5">
    <source>
        <dbReference type="ARBA" id="ARBA00022694"/>
    </source>
</evidence>
<accession>A0A9D1HL01</accession>
<dbReference type="Pfam" id="PF01715">
    <property type="entry name" value="IPPT"/>
    <property type="match status" value="1"/>
</dbReference>
<dbReference type="NCBIfam" id="TIGR00174">
    <property type="entry name" value="miaA"/>
    <property type="match status" value="1"/>
</dbReference>
<evidence type="ECO:0000256" key="8">
    <source>
        <dbReference type="ARBA" id="ARBA00022842"/>
    </source>
</evidence>
<organism evidence="14 15">
    <name type="scientific">Candidatus Avidehalobacter gallistercoris</name>
    <dbReference type="NCBI Taxonomy" id="2840694"/>
    <lineage>
        <taxon>Bacteria</taxon>
        <taxon>Bacillati</taxon>
        <taxon>Bacillota</taxon>
        <taxon>Clostridia</taxon>
        <taxon>Eubacteriales</taxon>
        <taxon>Peptococcaceae</taxon>
        <taxon>Peptococcaceae incertae sedis</taxon>
        <taxon>Candidatus Avidehalobacter</taxon>
    </lineage>
</organism>
<dbReference type="AlphaFoldDB" id="A0A9D1HL01"/>
<dbReference type="FunFam" id="1.10.20.140:FF:000001">
    <property type="entry name" value="tRNA dimethylallyltransferase"/>
    <property type="match status" value="1"/>
</dbReference>
<sequence>MTGQAKQKLPLIVLLGPTAVGKTALAVELAARLNAEIISGDSMQFYRYMNIGTAKIRPQEMLASDGRLILHRLVDIIDPDEPFSVADFQMRAGEEIAHVLSRGKLPLLVGGTGLYIQALCDGYQLSQEAAADENLRSRLRGEYEQLGALALHKRLAQVDPVSAAHIAPADQKRLIRALEVFENTGRPISLQRRAAESPYNLLLFGLTRERAALYERIEQRVDIMLAAGLQNEVERLLSMGYTSDLKSMQGLGYRQICGYLMGELAYDEAVNLIKRDTRRFAKRQLTWWRRDARIHWFDAGEQTSASILDAMCQMTEVHFAE</sequence>
<reference evidence="14" key="2">
    <citation type="journal article" date="2021" name="PeerJ">
        <title>Extensive microbial diversity within the chicken gut microbiome revealed by metagenomics and culture.</title>
        <authorList>
            <person name="Gilroy R."/>
            <person name="Ravi A."/>
            <person name="Getino M."/>
            <person name="Pursley I."/>
            <person name="Horton D.L."/>
            <person name="Alikhan N.F."/>
            <person name="Baker D."/>
            <person name="Gharbi K."/>
            <person name="Hall N."/>
            <person name="Watson M."/>
            <person name="Adriaenssens E.M."/>
            <person name="Foster-Nyarko E."/>
            <person name="Jarju S."/>
            <person name="Secka A."/>
            <person name="Antonio M."/>
            <person name="Oren A."/>
            <person name="Chaudhuri R.R."/>
            <person name="La Ragione R."/>
            <person name="Hildebrand F."/>
            <person name="Pallen M.J."/>
        </authorList>
    </citation>
    <scope>NUCLEOTIDE SEQUENCE</scope>
    <source>
        <strain evidence="14">2830</strain>
    </source>
</reference>
<feature type="binding site" evidence="10">
    <location>
        <begin position="18"/>
        <end position="23"/>
    </location>
    <ligand>
        <name>substrate</name>
    </ligand>
</feature>
<evidence type="ECO:0000256" key="12">
    <source>
        <dbReference type="RuleBase" id="RU003784"/>
    </source>
</evidence>
<dbReference type="Gene3D" id="1.10.20.140">
    <property type="match status" value="1"/>
</dbReference>
<comment type="subunit">
    <text evidence="10">Monomer.</text>
</comment>
<evidence type="ECO:0000256" key="10">
    <source>
        <dbReference type="HAMAP-Rule" id="MF_00185"/>
    </source>
</evidence>
<protein>
    <recommendedName>
        <fullName evidence="10">tRNA dimethylallyltransferase</fullName>
        <ecNumber evidence="10">2.5.1.75</ecNumber>
    </recommendedName>
    <alternativeName>
        <fullName evidence="10">Dimethylallyl diphosphate:tRNA dimethylallyltransferase</fullName>
        <shortName evidence="10">DMAPP:tRNA dimethylallyltransferase</shortName>
        <shortName evidence="10">DMATase</shortName>
    </alternativeName>
    <alternativeName>
        <fullName evidence="10">Isopentenyl-diphosphate:tRNA isopentenyltransferase</fullName>
        <shortName evidence="10">IPP transferase</shortName>
        <shortName evidence="10">IPPT</shortName>
        <shortName evidence="10">IPTase</shortName>
    </alternativeName>
</protein>
<evidence type="ECO:0000256" key="4">
    <source>
        <dbReference type="ARBA" id="ARBA00022679"/>
    </source>
</evidence>
<evidence type="ECO:0000256" key="7">
    <source>
        <dbReference type="ARBA" id="ARBA00022840"/>
    </source>
</evidence>
<keyword evidence="8 10" id="KW-0460">Magnesium</keyword>
<dbReference type="SUPFAM" id="SSF52540">
    <property type="entry name" value="P-loop containing nucleoside triphosphate hydrolases"/>
    <property type="match status" value="2"/>
</dbReference>
<evidence type="ECO:0000313" key="14">
    <source>
        <dbReference type="EMBL" id="HIU11044.1"/>
    </source>
</evidence>
<feature type="site" description="Interaction with substrate tRNA" evidence="10">
    <location>
        <position position="136"/>
    </location>
</feature>
<keyword evidence="7 10" id="KW-0067">ATP-binding</keyword>
<dbReference type="EC" id="2.5.1.75" evidence="10"/>
<comment type="function">
    <text evidence="2 10 12">Catalyzes the transfer of a dimethylallyl group onto the adenine at position 37 in tRNAs that read codons beginning with uridine, leading to the formation of N6-(dimethylallyl)adenosine (i(6)A).</text>
</comment>
<dbReference type="EMBL" id="DVMH01000038">
    <property type="protein sequence ID" value="HIU11044.1"/>
    <property type="molecule type" value="Genomic_DNA"/>
</dbReference>
<evidence type="ECO:0000256" key="2">
    <source>
        <dbReference type="ARBA" id="ARBA00003213"/>
    </source>
</evidence>
<comment type="catalytic activity">
    <reaction evidence="9 10 11">
        <text>adenosine(37) in tRNA + dimethylallyl diphosphate = N(6)-dimethylallyladenosine(37) in tRNA + diphosphate</text>
        <dbReference type="Rhea" id="RHEA:26482"/>
        <dbReference type="Rhea" id="RHEA-COMP:10162"/>
        <dbReference type="Rhea" id="RHEA-COMP:10375"/>
        <dbReference type="ChEBI" id="CHEBI:33019"/>
        <dbReference type="ChEBI" id="CHEBI:57623"/>
        <dbReference type="ChEBI" id="CHEBI:74411"/>
        <dbReference type="ChEBI" id="CHEBI:74415"/>
        <dbReference type="EC" id="2.5.1.75"/>
    </reaction>
</comment>
<dbReference type="GO" id="GO:0006400">
    <property type="term" value="P:tRNA modification"/>
    <property type="evidence" value="ECO:0007669"/>
    <property type="project" value="TreeGrafter"/>
</dbReference>
<feature type="site" description="Interaction with substrate tRNA" evidence="10">
    <location>
        <position position="112"/>
    </location>
</feature>
<comment type="caution">
    <text evidence="10">Lacks conserved residue(s) required for the propagation of feature annotation.</text>
</comment>
<evidence type="ECO:0000313" key="15">
    <source>
        <dbReference type="Proteomes" id="UP000824124"/>
    </source>
</evidence>
<dbReference type="GO" id="GO:0005524">
    <property type="term" value="F:ATP binding"/>
    <property type="evidence" value="ECO:0007669"/>
    <property type="project" value="UniProtKB-UniRule"/>
</dbReference>
<feature type="binding site" evidence="10">
    <location>
        <begin position="16"/>
        <end position="23"/>
    </location>
    <ligand>
        <name>ATP</name>
        <dbReference type="ChEBI" id="CHEBI:30616"/>
    </ligand>
</feature>
<evidence type="ECO:0000256" key="13">
    <source>
        <dbReference type="RuleBase" id="RU003785"/>
    </source>
</evidence>
<evidence type="ECO:0000256" key="3">
    <source>
        <dbReference type="ARBA" id="ARBA00005842"/>
    </source>
</evidence>
<dbReference type="Gene3D" id="3.40.50.300">
    <property type="entry name" value="P-loop containing nucleotide triphosphate hydrolases"/>
    <property type="match status" value="1"/>
</dbReference>
<comment type="caution">
    <text evidence="14">The sequence shown here is derived from an EMBL/GenBank/DDBJ whole genome shotgun (WGS) entry which is preliminary data.</text>
</comment>
<feature type="region of interest" description="Interaction with substrate tRNA" evidence="10">
    <location>
        <begin position="41"/>
        <end position="44"/>
    </location>
</feature>